<name>A0A1C3ET31_9PLAN</name>
<gene>
    <name evidence="3" type="ORF">A6X21_16295</name>
</gene>
<dbReference type="InterPro" id="IPR017850">
    <property type="entry name" value="Alkaline_phosphatase_core_sf"/>
</dbReference>
<organism evidence="3 4">
    <name type="scientific">Planctopirus hydrillae</name>
    <dbReference type="NCBI Taxonomy" id="1841610"/>
    <lineage>
        <taxon>Bacteria</taxon>
        <taxon>Pseudomonadati</taxon>
        <taxon>Planctomycetota</taxon>
        <taxon>Planctomycetia</taxon>
        <taxon>Planctomycetales</taxon>
        <taxon>Planctomycetaceae</taxon>
        <taxon>Planctopirus</taxon>
    </lineage>
</organism>
<proteinExistence type="predicted"/>
<accession>A0A1C3ET31</accession>
<dbReference type="Proteomes" id="UP000094828">
    <property type="component" value="Unassembled WGS sequence"/>
</dbReference>
<evidence type="ECO:0000313" key="3">
    <source>
        <dbReference type="EMBL" id="ODA36396.1"/>
    </source>
</evidence>
<dbReference type="STRING" id="1841610.A6X21_16295"/>
<dbReference type="Gene3D" id="3.40.720.10">
    <property type="entry name" value="Alkaline Phosphatase, subunit A"/>
    <property type="match status" value="1"/>
</dbReference>
<feature type="domain" description="Sulfatase N-terminal" evidence="2">
    <location>
        <begin position="45"/>
        <end position="383"/>
    </location>
</feature>
<protein>
    <submittedName>
        <fullName evidence="3">N-acetylgalactosamine-6-sulfatase</fullName>
    </submittedName>
</protein>
<dbReference type="InterPro" id="IPR000917">
    <property type="entry name" value="Sulfatase_N"/>
</dbReference>
<dbReference type="InterPro" id="IPR052701">
    <property type="entry name" value="GAG_Ulvan_Degrading_Sulfatases"/>
</dbReference>
<dbReference type="Pfam" id="PF00884">
    <property type="entry name" value="Sulfatase"/>
    <property type="match status" value="1"/>
</dbReference>
<evidence type="ECO:0000313" key="4">
    <source>
        <dbReference type="Proteomes" id="UP000094828"/>
    </source>
</evidence>
<dbReference type="Gene3D" id="3.30.1120.10">
    <property type="match status" value="1"/>
</dbReference>
<dbReference type="PANTHER" id="PTHR43751:SF3">
    <property type="entry name" value="SULFATASE N-TERMINAL DOMAIN-CONTAINING PROTEIN"/>
    <property type="match status" value="1"/>
</dbReference>
<feature type="chain" id="PRO_5008673408" evidence="1">
    <location>
        <begin position="27"/>
        <end position="495"/>
    </location>
</feature>
<reference evidence="3 4" key="1">
    <citation type="submission" date="2016-05" db="EMBL/GenBank/DDBJ databases">
        <title>Genomic and physiological characterization of Planctopirus sp. isolated from fresh water lake.</title>
        <authorList>
            <person name="Subhash Y."/>
            <person name="Ramana C."/>
        </authorList>
    </citation>
    <scope>NUCLEOTIDE SEQUENCE [LARGE SCALE GENOMIC DNA]</scope>
    <source>
        <strain evidence="3 4">JC280</strain>
    </source>
</reference>
<evidence type="ECO:0000256" key="1">
    <source>
        <dbReference type="SAM" id="SignalP"/>
    </source>
</evidence>
<dbReference type="EMBL" id="LYDR01000027">
    <property type="protein sequence ID" value="ODA36396.1"/>
    <property type="molecule type" value="Genomic_DNA"/>
</dbReference>
<dbReference type="AlphaFoldDB" id="A0A1C3ET31"/>
<dbReference type="PANTHER" id="PTHR43751">
    <property type="entry name" value="SULFATASE"/>
    <property type="match status" value="1"/>
</dbReference>
<comment type="caution">
    <text evidence="3">The sequence shown here is derived from an EMBL/GenBank/DDBJ whole genome shotgun (WGS) entry which is preliminary data.</text>
</comment>
<dbReference type="OrthoDB" id="9783154at2"/>
<dbReference type="CDD" id="cd16145">
    <property type="entry name" value="ARS_like"/>
    <property type="match status" value="1"/>
</dbReference>
<keyword evidence="4" id="KW-1185">Reference proteome</keyword>
<dbReference type="SUPFAM" id="SSF53649">
    <property type="entry name" value="Alkaline phosphatase-like"/>
    <property type="match status" value="1"/>
</dbReference>
<evidence type="ECO:0000259" key="2">
    <source>
        <dbReference type="Pfam" id="PF00884"/>
    </source>
</evidence>
<sequence>MPISPKKFALFLAWMIFISFGQPVHAAQAVLAQEPVPKAGRQRPPNLIWIMADDLGYGELGCYGQKVIATPHIDQMAREGMRFTQFYAGATVCAPSRSVLMTGLHHGHTRVRGNAGDKNPAAQALREHDITVAKLLQQAGYNTALVGKWGLGDQGEASTGIPAKQGFDEFFGYLNQVHAHNHYPDFLWRNESRVTLPNKIVSVGQKGGGYATEPLAYSDDLFADEAVRYVETHQEKPFFLYWSMVVPHANNERNNALKNGTEVPDLVDYARHDWPAADQGHAAMITRMDSYVGRLLKVLKENDLAEHTLVIFTSDNGPHNESNHNLSRFQPSGPYSGIKRSLTDGGIRVPFIAWWPGKITPDSTSGHVGYFGDWMATAAELAGTSLPPNCDSISLVPTLLGQPEKQQSHEFLYWEFHEGGFRQAALYQGRWKGIRQGGPDQPLRLYDQQQDPAEKTNVAAEHPEIAAKISAYLATARTESADWPAIWQPAARKGK</sequence>
<keyword evidence="1" id="KW-0732">Signal</keyword>
<dbReference type="RefSeq" id="WP_068845759.1">
    <property type="nucleotide sequence ID" value="NZ_LYDR01000027.1"/>
</dbReference>
<feature type="signal peptide" evidence="1">
    <location>
        <begin position="1"/>
        <end position="26"/>
    </location>
</feature>